<sequence>MTLKNDLQKLDLHDRQAVERIDMDDLIDRILDHIGSTDPELRDALILFNDRANGIHYRGLS</sequence>
<name>A0A4Y9A8V8_9BACI</name>
<accession>A0A4Y9A8V8</accession>
<keyword evidence="2" id="KW-1185">Reference proteome</keyword>
<dbReference type="Proteomes" id="UP000298484">
    <property type="component" value="Unassembled WGS sequence"/>
</dbReference>
<dbReference type="RefSeq" id="WP_135111709.1">
    <property type="nucleotide sequence ID" value="NZ_SRHY01000060.1"/>
</dbReference>
<dbReference type="AlphaFoldDB" id="A0A4Y9A8V8"/>
<dbReference type="EMBL" id="SRHY01000060">
    <property type="protein sequence ID" value="TFJ91300.1"/>
    <property type="molecule type" value="Genomic_DNA"/>
</dbReference>
<gene>
    <name evidence="1" type="ORF">E4U82_18405</name>
</gene>
<organism evidence="1 2">
    <name type="scientific">Lentibacillus salicampi</name>
    <dbReference type="NCBI Taxonomy" id="175306"/>
    <lineage>
        <taxon>Bacteria</taxon>
        <taxon>Bacillati</taxon>
        <taxon>Bacillota</taxon>
        <taxon>Bacilli</taxon>
        <taxon>Bacillales</taxon>
        <taxon>Bacillaceae</taxon>
        <taxon>Lentibacillus</taxon>
    </lineage>
</organism>
<evidence type="ECO:0000313" key="1">
    <source>
        <dbReference type="EMBL" id="TFJ91300.1"/>
    </source>
</evidence>
<evidence type="ECO:0000313" key="2">
    <source>
        <dbReference type="Proteomes" id="UP000298484"/>
    </source>
</evidence>
<comment type="caution">
    <text evidence="1">The sequence shown here is derived from an EMBL/GenBank/DDBJ whole genome shotgun (WGS) entry which is preliminary data.</text>
</comment>
<proteinExistence type="predicted"/>
<protein>
    <submittedName>
        <fullName evidence="1">Uncharacterized protein</fullName>
    </submittedName>
</protein>
<reference evidence="1 2" key="1">
    <citation type="submission" date="2019-03" db="EMBL/GenBank/DDBJ databases">
        <title>Genome sequence of Lentibacillus salicampi ATCC BAA-719.</title>
        <authorList>
            <person name="Maclea K.S."/>
            <person name="Simoes Junior M."/>
        </authorList>
    </citation>
    <scope>NUCLEOTIDE SEQUENCE [LARGE SCALE GENOMIC DNA]</scope>
    <source>
        <strain evidence="1 2">ATCC BAA-719</strain>
    </source>
</reference>